<name>A0A9P8A4C9_MORAP</name>
<dbReference type="PANTHER" id="PTHR14614">
    <property type="entry name" value="HEPATOCELLULAR CARCINOMA-ASSOCIATED ANTIGEN"/>
    <property type="match status" value="1"/>
</dbReference>
<dbReference type="EMBL" id="JAIFTL010000158">
    <property type="protein sequence ID" value="KAG9322226.1"/>
    <property type="molecule type" value="Genomic_DNA"/>
</dbReference>
<dbReference type="GO" id="GO:0005829">
    <property type="term" value="C:cytosol"/>
    <property type="evidence" value="ECO:0007669"/>
    <property type="project" value="TreeGrafter"/>
</dbReference>
<evidence type="ECO:0000256" key="1">
    <source>
        <dbReference type="SAM" id="MobiDB-lite"/>
    </source>
</evidence>
<dbReference type="Gene3D" id="3.40.50.150">
    <property type="entry name" value="Vaccinia Virus protein VP39"/>
    <property type="match status" value="1"/>
</dbReference>
<proteinExistence type="predicted"/>
<evidence type="ECO:0000313" key="3">
    <source>
        <dbReference type="Proteomes" id="UP000717515"/>
    </source>
</evidence>
<feature type="compositionally biased region" description="Polar residues" evidence="1">
    <location>
        <begin position="251"/>
        <end position="269"/>
    </location>
</feature>
<gene>
    <name evidence="2" type="ORF">KVV02_001966</name>
</gene>
<evidence type="ECO:0000313" key="2">
    <source>
        <dbReference type="EMBL" id="KAG9322226.1"/>
    </source>
</evidence>
<dbReference type="Proteomes" id="UP000717515">
    <property type="component" value="Unassembled WGS sequence"/>
</dbReference>
<organism evidence="2 3">
    <name type="scientific">Mortierella alpina</name>
    <name type="common">Oleaginous fungus</name>
    <name type="synonym">Mortierella renispora</name>
    <dbReference type="NCBI Taxonomy" id="64518"/>
    <lineage>
        <taxon>Eukaryota</taxon>
        <taxon>Fungi</taxon>
        <taxon>Fungi incertae sedis</taxon>
        <taxon>Mucoromycota</taxon>
        <taxon>Mortierellomycotina</taxon>
        <taxon>Mortierellomycetes</taxon>
        <taxon>Mortierellales</taxon>
        <taxon>Mortierellaceae</taxon>
        <taxon>Mortierella</taxon>
    </lineage>
</organism>
<evidence type="ECO:0008006" key="4">
    <source>
        <dbReference type="Google" id="ProtNLM"/>
    </source>
</evidence>
<dbReference type="SUPFAM" id="SSF53335">
    <property type="entry name" value="S-adenosyl-L-methionine-dependent methyltransferases"/>
    <property type="match status" value="1"/>
</dbReference>
<reference evidence="2" key="1">
    <citation type="submission" date="2021-07" db="EMBL/GenBank/DDBJ databases">
        <title>Draft genome of Mortierella alpina, strain LL118, isolated from an aspen leaf litter sample.</title>
        <authorList>
            <person name="Yang S."/>
            <person name="Vinatzer B.A."/>
        </authorList>
    </citation>
    <scope>NUCLEOTIDE SEQUENCE</scope>
    <source>
        <strain evidence="2">LL118</strain>
    </source>
</reference>
<dbReference type="PANTHER" id="PTHR14614:SF132">
    <property type="entry name" value="PROTEIN-LYSINE METHYLTRANSFERASE C42C1.13"/>
    <property type="match status" value="1"/>
</dbReference>
<dbReference type="AlphaFoldDB" id="A0A9P8A4C9"/>
<protein>
    <recommendedName>
        <fullName evidence="4">Methyltransferase-domain-containing protein</fullName>
    </recommendedName>
</protein>
<sequence length="450" mass="50006">MYYYIRLLKNTPLEAVIQEPFKMVFTITTDLTEKFYESPCKLRCQTVVRTPSTAPGATAQDTVMTIMPQGLSQGFSLDYDPKIGYCSVDLRLAPCMTIYDECQIVLSLDSAPFTTTQNGTKSLIEPPEYEILPAWSLPIHLKPAPLNLTKRTKHRKVNRKYLIDTRQDLVERYFKLPQHLAGEHGPGRSLLVREDANEGFMARHIWDSGVFMTKYLMLPDSWLSRYMNEKRLQEKTTNVSVESAMSALSVSGDSSISTSETPGSGPNTNDTATVTDSIATAADSAAASSTGAVPAVPAAEGAPKRVCLELGAGTGLVGIAVAVAFPELSVESTDLDEALALMQQNVDANQALLPNNNMKVGFLDWAEKGRKVDPVEILLLADVVYNDLSHEFLLQTVLDYSDERTKILLGYKFRHEAEQQFFDRAKLFFDIELVHEQDTMQLFVLTRKAN</sequence>
<dbReference type="InterPro" id="IPR019410">
    <property type="entry name" value="Methyltransf_16"/>
</dbReference>
<dbReference type="Pfam" id="PF10294">
    <property type="entry name" value="Methyltransf_16"/>
    <property type="match status" value="1"/>
</dbReference>
<accession>A0A9P8A4C9</accession>
<dbReference type="InterPro" id="IPR029063">
    <property type="entry name" value="SAM-dependent_MTases_sf"/>
</dbReference>
<feature type="region of interest" description="Disordered" evidence="1">
    <location>
        <begin position="251"/>
        <end position="273"/>
    </location>
</feature>
<comment type="caution">
    <text evidence="2">The sequence shown here is derived from an EMBL/GenBank/DDBJ whole genome shotgun (WGS) entry which is preliminary data.</text>
</comment>